<dbReference type="Gene3D" id="1.20.1260.10">
    <property type="match status" value="1"/>
</dbReference>
<dbReference type="AlphaFoldDB" id="A0A0E9NKT4"/>
<keyword evidence="2" id="KW-1185">Reference proteome</keyword>
<evidence type="ECO:0000313" key="2">
    <source>
        <dbReference type="Proteomes" id="UP000033140"/>
    </source>
</evidence>
<protein>
    <submittedName>
        <fullName evidence="1">Uncharacterized protein</fullName>
    </submittedName>
</protein>
<dbReference type="SUPFAM" id="SSF47240">
    <property type="entry name" value="Ferritin-like"/>
    <property type="match status" value="1"/>
</dbReference>
<organism evidence="1 2">
    <name type="scientific">Saitoella complicata (strain BCRC 22490 / CBS 7301 / JCM 7358 / NBRC 10748 / NRRL Y-17804)</name>
    <dbReference type="NCBI Taxonomy" id="698492"/>
    <lineage>
        <taxon>Eukaryota</taxon>
        <taxon>Fungi</taxon>
        <taxon>Dikarya</taxon>
        <taxon>Ascomycota</taxon>
        <taxon>Taphrinomycotina</taxon>
        <taxon>Taphrinomycotina incertae sedis</taxon>
        <taxon>Saitoella</taxon>
    </lineage>
</organism>
<dbReference type="OMA" id="AVKPCEY"/>
<comment type="caution">
    <text evidence="1">The sequence shown here is derived from an EMBL/GenBank/DDBJ whole genome shotgun (WGS) entry which is preliminary data.</text>
</comment>
<dbReference type="InterPro" id="IPR009078">
    <property type="entry name" value="Ferritin-like_SF"/>
</dbReference>
<gene>
    <name evidence="1" type="ORF">G7K_4529-t1</name>
</gene>
<dbReference type="InterPro" id="IPR012347">
    <property type="entry name" value="Ferritin-like"/>
</dbReference>
<reference evidence="1 2" key="1">
    <citation type="journal article" date="2011" name="J. Gen. Appl. Microbiol.">
        <title>Draft genome sequencing of the enigmatic yeast Saitoella complicata.</title>
        <authorList>
            <person name="Nishida H."/>
            <person name="Hamamoto M."/>
            <person name="Sugiyama J."/>
        </authorList>
    </citation>
    <scope>NUCLEOTIDE SEQUENCE [LARGE SCALE GENOMIC DNA]</scope>
    <source>
        <strain evidence="1 2">NRRL Y-17804</strain>
    </source>
</reference>
<dbReference type="Pfam" id="PF13668">
    <property type="entry name" value="Ferritin_2"/>
    <property type="match status" value="1"/>
</dbReference>
<dbReference type="PANTHER" id="PTHR31694">
    <property type="entry name" value="DESICCATION-LIKE PROTEIN"/>
    <property type="match status" value="1"/>
</dbReference>
<dbReference type="STRING" id="698492.A0A0E9NKT4"/>
<reference evidence="1 2" key="2">
    <citation type="journal article" date="2014" name="J. Gen. Appl. Microbiol.">
        <title>The early diverging ascomycetous budding yeast Saitoella complicata has three histone deacetylases belonging to the Clr6, Hos2, and Rpd3 lineages.</title>
        <authorList>
            <person name="Nishida H."/>
            <person name="Matsumoto T."/>
            <person name="Kondo S."/>
            <person name="Hamamoto M."/>
            <person name="Yoshikawa H."/>
        </authorList>
    </citation>
    <scope>NUCLEOTIDE SEQUENCE [LARGE SCALE GENOMIC DNA]</scope>
    <source>
        <strain evidence="1 2">NRRL Y-17804</strain>
    </source>
</reference>
<name>A0A0E9NKT4_SAICN</name>
<dbReference type="InterPro" id="IPR052965">
    <property type="entry name" value="Pigment-catalase-like"/>
</dbReference>
<dbReference type="EMBL" id="BACD03000032">
    <property type="protein sequence ID" value="GAO50403.1"/>
    <property type="molecule type" value="Genomic_DNA"/>
</dbReference>
<evidence type="ECO:0000313" key="1">
    <source>
        <dbReference type="EMBL" id="GAO50403.1"/>
    </source>
</evidence>
<dbReference type="PANTHER" id="PTHR31694:SF26">
    <property type="entry name" value="OS05G0151100 PROTEIN"/>
    <property type="match status" value="1"/>
</dbReference>
<proteinExistence type="predicted"/>
<sequence>MKFSVIIAAFAAASVTFGIPLVKRAHITDAVILQYALTLEHLEDAFYHQALQNFTEYEFAQDGFDSSFYAQLQSIAADEHAHVEFLTAGLEAAGANATKPCNYSFPYTTPREFVALARVVEGLGVSAYLGAASSIANAQYLTAAGSILTVEARHNAFLNTELFDNPAPTPFDTPLGFSEVYSVAANFITGCPPSNPTLPVTAFPSINVTYANSTTKPLVAGSKVNITTEATTNSSTYAAFLSGLDTELVALPSNGSLTVPKTVAGQVYLLLVNTNNATKINDETVIAGPAILKVEAA</sequence>
<dbReference type="CDD" id="cd00657">
    <property type="entry name" value="Ferritin_like"/>
    <property type="match status" value="1"/>
</dbReference>
<accession>A0A0E9NKT4</accession>
<dbReference type="Proteomes" id="UP000033140">
    <property type="component" value="Unassembled WGS sequence"/>
</dbReference>
<reference evidence="1 2" key="3">
    <citation type="journal article" date="2015" name="Genome Announc.">
        <title>Draft Genome Sequence of the Archiascomycetous Yeast Saitoella complicata.</title>
        <authorList>
            <person name="Yamauchi K."/>
            <person name="Kondo S."/>
            <person name="Hamamoto M."/>
            <person name="Takahashi Y."/>
            <person name="Ogura Y."/>
            <person name="Hayashi T."/>
            <person name="Nishida H."/>
        </authorList>
    </citation>
    <scope>NUCLEOTIDE SEQUENCE [LARGE SCALE GENOMIC DNA]</scope>
    <source>
        <strain evidence="1 2">NRRL Y-17804</strain>
    </source>
</reference>